<dbReference type="GO" id="GO:0003677">
    <property type="term" value="F:DNA binding"/>
    <property type="evidence" value="ECO:0007669"/>
    <property type="project" value="InterPro"/>
</dbReference>
<dbReference type="PANTHER" id="PTHR34388">
    <property type="entry name" value="DNA POLYMERASE III SUBUNIT DELTA"/>
    <property type="match status" value="1"/>
</dbReference>
<dbReference type="PANTHER" id="PTHR34388:SF1">
    <property type="entry name" value="DNA POLYMERASE III SUBUNIT DELTA"/>
    <property type="match status" value="1"/>
</dbReference>
<keyword evidence="9" id="KW-1133">Transmembrane helix</keyword>
<keyword evidence="3" id="KW-0808">Transferase</keyword>
<dbReference type="STRING" id="553311.SAMN05216231_1653"/>
<keyword evidence="5" id="KW-0235">DNA replication</keyword>
<reference evidence="12 13" key="1">
    <citation type="submission" date="2016-10" db="EMBL/GenBank/DDBJ databases">
        <authorList>
            <person name="de Groot N.N."/>
        </authorList>
    </citation>
    <scope>NUCLEOTIDE SEQUENCE [LARGE SCALE GENOMIC DNA]</scope>
    <source>
        <strain evidence="12 13">CGMCC 1.10449</strain>
    </source>
</reference>
<organism evidence="12 13">
    <name type="scientific">Virgibacillus salinus</name>
    <dbReference type="NCBI Taxonomy" id="553311"/>
    <lineage>
        <taxon>Bacteria</taxon>
        <taxon>Bacillati</taxon>
        <taxon>Bacillota</taxon>
        <taxon>Bacilli</taxon>
        <taxon>Bacillales</taxon>
        <taxon>Bacillaceae</taxon>
        <taxon>Virgibacillus</taxon>
    </lineage>
</organism>
<gene>
    <name evidence="12" type="ORF">SAMN05216231_1653</name>
</gene>
<evidence type="ECO:0000256" key="4">
    <source>
        <dbReference type="ARBA" id="ARBA00022695"/>
    </source>
</evidence>
<dbReference type="Gene3D" id="1.20.272.10">
    <property type="match status" value="1"/>
</dbReference>
<protein>
    <recommendedName>
        <fullName evidence="2">DNA polymerase III subunit delta</fullName>
        <ecNumber evidence="1">2.7.7.7</ecNumber>
    </recommendedName>
</protein>
<dbReference type="Proteomes" id="UP000199444">
    <property type="component" value="Unassembled WGS sequence"/>
</dbReference>
<accession>A0A1H1B8W3</accession>
<feature type="domain" description="DNA polymerase III delta subunit-like C-terminal" evidence="11">
    <location>
        <begin position="313"/>
        <end position="426"/>
    </location>
</feature>
<dbReference type="InterPro" id="IPR008921">
    <property type="entry name" value="DNA_pol3_clamp-load_cplx_C"/>
</dbReference>
<comment type="similarity">
    <text evidence="7">Belongs to the DNA polymerase HolA subunit family.</text>
</comment>
<evidence type="ECO:0000256" key="3">
    <source>
        <dbReference type="ARBA" id="ARBA00022679"/>
    </source>
</evidence>
<feature type="domain" description="DNA polymerase III delta N-terminal" evidence="10">
    <location>
        <begin position="111"/>
        <end position="235"/>
    </location>
</feature>
<dbReference type="Gene3D" id="1.10.8.60">
    <property type="match status" value="1"/>
</dbReference>
<keyword evidence="9" id="KW-0812">Transmembrane</keyword>
<evidence type="ECO:0000256" key="8">
    <source>
        <dbReference type="ARBA" id="ARBA00049244"/>
    </source>
</evidence>
<evidence type="ECO:0000313" key="13">
    <source>
        <dbReference type="Proteomes" id="UP000199444"/>
    </source>
</evidence>
<evidence type="ECO:0000259" key="10">
    <source>
        <dbReference type="Pfam" id="PF06144"/>
    </source>
</evidence>
<evidence type="ECO:0000256" key="1">
    <source>
        <dbReference type="ARBA" id="ARBA00012417"/>
    </source>
</evidence>
<keyword evidence="4" id="KW-0548">Nucleotidyltransferase</keyword>
<dbReference type="Pfam" id="PF06144">
    <property type="entry name" value="DNA_pol3_delta"/>
    <property type="match status" value="1"/>
</dbReference>
<dbReference type="InterPro" id="IPR027417">
    <property type="entry name" value="P-loop_NTPase"/>
</dbReference>
<dbReference type="InterPro" id="IPR005790">
    <property type="entry name" value="DNA_polIII_delta"/>
</dbReference>
<dbReference type="EMBL" id="FNKD01000002">
    <property type="protein sequence ID" value="SDQ48313.1"/>
    <property type="molecule type" value="Genomic_DNA"/>
</dbReference>
<evidence type="ECO:0000259" key="11">
    <source>
        <dbReference type="Pfam" id="PF21694"/>
    </source>
</evidence>
<name>A0A1H1B8W3_9BACI</name>
<dbReference type="Pfam" id="PF21694">
    <property type="entry name" value="DNA_pol3_delta_C"/>
    <property type="match status" value="1"/>
</dbReference>
<evidence type="ECO:0000256" key="2">
    <source>
        <dbReference type="ARBA" id="ARBA00017703"/>
    </source>
</evidence>
<keyword evidence="6" id="KW-0239">DNA-directed DNA polymerase</keyword>
<proteinExistence type="inferred from homology"/>
<evidence type="ECO:0000256" key="7">
    <source>
        <dbReference type="ARBA" id="ARBA00034754"/>
    </source>
</evidence>
<keyword evidence="9" id="KW-0472">Membrane</keyword>
<dbReference type="EC" id="2.7.7.7" evidence="1"/>
<dbReference type="NCBIfam" id="TIGR01128">
    <property type="entry name" value="holA"/>
    <property type="match status" value="1"/>
</dbReference>
<dbReference type="AlphaFoldDB" id="A0A1H1B8W3"/>
<evidence type="ECO:0000256" key="5">
    <source>
        <dbReference type="ARBA" id="ARBA00022705"/>
    </source>
</evidence>
<dbReference type="GO" id="GO:0006261">
    <property type="term" value="P:DNA-templated DNA replication"/>
    <property type="evidence" value="ECO:0007669"/>
    <property type="project" value="TreeGrafter"/>
</dbReference>
<dbReference type="Gene3D" id="3.40.50.300">
    <property type="entry name" value="P-loop containing nucleotide triphosphate hydrolases"/>
    <property type="match status" value="1"/>
</dbReference>
<comment type="catalytic activity">
    <reaction evidence="8">
        <text>DNA(n) + a 2'-deoxyribonucleoside 5'-triphosphate = DNA(n+1) + diphosphate</text>
        <dbReference type="Rhea" id="RHEA:22508"/>
        <dbReference type="Rhea" id="RHEA-COMP:17339"/>
        <dbReference type="Rhea" id="RHEA-COMP:17340"/>
        <dbReference type="ChEBI" id="CHEBI:33019"/>
        <dbReference type="ChEBI" id="CHEBI:61560"/>
        <dbReference type="ChEBI" id="CHEBI:173112"/>
        <dbReference type="EC" id="2.7.7.7"/>
    </reaction>
</comment>
<dbReference type="SUPFAM" id="SSF48019">
    <property type="entry name" value="post-AAA+ oligomerization domain-like"/>
    <property type="match status" value="1"/>
</dbReference>
<evidence type="ECO:0000313" key="12">
    <source>
        <dbReference type="EMBL" id="SDQ48313.1"/>
    </source>
</evidence>
<sequence length="431" mass="49413">MIPLFPFHLGFICMVCCFLIFAVIYCVTEEPCISKWYVKVLFIDLWHSLQDRASAKFFNQQRQSNRNSLLKKILAIPWDTFYDYLYRIGVISMAYSEVLQQVKKKQIKPVYLLYGTESYFIQNITKYITKAVLPDESNDNLSTYDLEETSIQEVIADAETYPFFGEKKLIIASNATFLKAKPDKLSFEHDLEVLSHYLTNPVEYSVIVLIAPYEKIDERKKVSKALKKNGVIAACNPIKDYELKSWITNLAGSLKITIEEDAYEMLETELSTDLHLLRNELTKLALYVGEGGVVTKEIAVNLISHTASNSSLLLVDAVIEQNLFKAISIYKDLEKMKEEPIGLIALLAFQFRTILRVKLLKQKGYSQAQMQKQLSTHPYVIKIAMSRESKFTVGRLQDIIVKLTEADANIKQGKMEKELAFELLLHDLVQP</sequence>
<dbReference type="GO" id="GO:0003887">
    <property type="term" value="F:DNA-directed DNA polymerase activity"/>
    <property type="evidence" value="ECO:0007669"/>
    <property type="project" value="UniProtKB-KW"/>
</dbReference>
<evidence type="ECO:0000256" key="9">
    <source>
        <dbReference type="SAM" id="Phobius"/>
    </source>
</evidence>
<dbReference type="GO" id="GO:0009360">
    <property type="term" value="C:DNA polymerase III complex"/>
    <property type="evidence" value="ECO:0007669"/>
    <property type="project" value="InterPro"/>
</dbReference>
<keyword evidence="13" id="KW-1185">Reference proteome</keyword>
<dbReference type="SUPFAM" id="SSF52540">
    <property type="entry name" value="P-loop containing nucleoside triphosphate hydrolases"/>
    <property type="match status" value="1"/>
</dbReference>
<dbReference type="InterPro" id="IPR010372">
    <property type="entry name" value="DNA_pol3_delta_N"/>
</dbReference>
<dbReference type="InterPro" id="IPR048466">
    <property type="entry name" value="DNA_pol3_delta-like_C"/>
</dbReference>
<feature type="transmembrane region" description="Helical" evidence="9">
    <location>
        <begin position="7"/>
        <end position="25"/>
    </location>
</feature>
<evidence type="ECO:0000256" key="6">
    <source>
        <dbReference type="ARBA" id="ARBA00022932"/>
    </source>
</evidence>